<organism evidence="1 2">
    <name type="scientific">Sphingobacterium daejeonense</name>
    <dbReference type="NCBI Taxonomy" id="371142"/>
    <lineage>
        <taxon>Bacteria</taxon>
        <taxon>Pseudomonadati</taxon>
        <taxon>Bacteroidota</taxon>
        <taxon>Sphingobacteriia</taxon>
        <taxon>Sphingobacteriales</taxon>
        <taxon>Sphingobacteriaceae</taxon>
        <taxon>Sphingobacterium</taxon>
    </lineage>
</organism>
<evidence type="ECO:0000313" key="1">
    <source>
        <dbReference type="EMBL" id="MFD1165162.1"/>
    </source>
</evidence>
<reference evidence="2" key="1">
    <citation type="journal article" date="2019" name="Int. J. Syst. Evol. Microbiol.">
        <title>The Global Catalogue of Microorganisms (GCM) 10K type strain sequencing project: providing services to taxonomists for standard genome sequencing and annotation.</title>
        <authorList>
            <consortium name="The Broad Institute Genomics Platform"/>
            <consortium name="The Broad Institute Genome Sequencing Center for Infectious Disease"/>
            <person name="Wu L."/>
            <person name="Ma J."/>
        </authorList>
    </citation>
    <scope>NUCLEOTIDE SEQUENCE [LARGE SCALE GENOMIC DNA]</scope>
    <source>
        <strain evidence="2">CCUG 52468</strain>
    </source>
</reference>
<evidence type="ECO:0000313" key="2">
    <source>
        <dbReference type="Proteomes" id="UP001597205"/>
    </source>
</evidence>
<keyword evidence="2" id="KW-1185">Reference proteome</keyword>
<dbReference type="EMBL" id="JBHTKY010000006">
    <property type="protein sequence ID" value="MFD1165162.1"/>
    <property type="molecule type" value="Genomic_DNA"/>
</dbReference>
<sequence>MKTIQLLILVLILQGCQQPKTKNSTPEIADSTTVEVDTAIFENDTIAIYKIDSSAFLENKPNSIAITDTLVYIEDFAKAKELLKGKVKFGDYDMDSHSVDTLKEGTNISYIVADSGDTLKIESNQDFAYVGFVRYYPTENIVLFEGGHTSDYAIDLKNGSIDVMEVGNPQYIQYSPSKKYRLNGWFPGQECSDYFIQEKIGDNYKVLARIPIHLTEEGFDLCTLKDIFWSSDRELYFRNTYFGFEEDKRLGYFKLILK</sequence>
<dbReference type="PROSITE" id="PS51257">
    <property type="entry name" value="PROKAR_LIPOPROTEIN"/>
    <property type="match status" value="1"/>
</dbReference>
<gene>
    <name evidence="1" type="ORF">ACFQ2C_06025</name>
</gene>
<dbReference type="Proteomes" id="UP001597205">
    <property type="component" value="Unassembled WGS sequence"/>
</dbReference>
<dbReference type="RefSeq" id="WP_380895106.1">
    <property type="nucleotide sequence ID" value="NZ_JBHTKY010000006.1"/>
</dbReference>
<accession>A0ABW3RKD9</accession>
<comment type="caution">
    <text evidence="1">The sequence shown here is derived from an EMBL/GenBank/DDBJ whole genome shotgun (WGS) entry which is preliminary data.</text>
</comment>
<proteinExistence type="predicted"/>
<protein>
    <submittedName>
        <fullName evidence="1">Uncharacterized protein</fullName>
    </submittedName>
</protein>
<name>A0ABW3RKD9_9SPHI</name>